<dbReference type="InterPro" id="IPR035979">
    <property type="entry name" value="RBD_domain_sf"/>
</dbReference>
<dbReference type="Gene3D" id="3.30.70.330">
    <property type="match status" value="1"/>
</dbReference>
<dbReference type="SUPFAM" id="SSF54928">
    <property type="entry name" value="RNA-binding domain, RBD"/>
    <property type="match status" value="1"/>
</dbReference>
<dbReference type="InterPro" id="IPR002483">
    <property type="entry name" value="PWI_dom"/>
</dbReference>
<feature type="domain" description="RRM" evidence="3">
    <location>
        <begin position="605"/>
        <end position="676"/>
    </location>
</feature>
<dbReference type="AlphaFoldDB" id="A0AA38CV42"/>
<protein>
    <recommendedName>
        <fullName evidence="3">RRM domain-containing protein</fullName>
    </recommendedName>
</protein>
<sequence length="676" mass="75968">MEGSLSNPLKGRTFSIELSSDGAAHLREVIKEKLSEFMGSYTDDVLAEYVVVLVCHGKHQDQAKKDLDAFLGDHSSAFVAWLWDHVASNIHDYLPASQTSRPVDIKEKTKNHLEDGVKRSFVKQSRSIDMESKSKGDNRELVSDVTHREVIERPSKVPGTRRRREWANVHKSSREVKETPKQETLRQETEYEERNDSRAGQNSHSRGKSSSKRHRSPEKWMRRERLRRDESHDKRKLSPTGLHAPRRLLQSAVREAVGPIGPTHSNRLESSRKRLRSVVSTNVEYSNELLDAAEDSNRPRALAKSLPAMAVAVKAAAAAAEDVAKIKSTGSVFDRLGQNLESDLNGLHEADEEYMLDDEGNDIENTMTEAVCRGHKYQHRSEIHNRLNRGLIDDIAMTDRESIIPSDPISEEYDEVQEHRRHTQRYAGASSRRKQLENRESDGVSRVSTFKERQAVRHEEPEKRPEESLTVQYRVAKKSQEMARESRVQKTPSETPSASRKILNISVNVNTWKPTHFQPPRDAVTTKTKTSKVDSNLLQDHTETGIDGTLRDETDMVAKDEVGQIVPAADPNGASNADNSSDIRKVSSTSGVGTSGRTPEDADSRTVFVSNVHFAATKESLSKHFSRYGEIVKVTIQTDAATSQPKGSAYVEFGSKEMAEMALSLNETSFMSRMLK</sequence>
<dbReference type="SMART" id="SM00360">
    <property type="entry name" value="RRM"/>
    <property type="match status" value="1"/>
</dbReference>
<evidence type="ECO:0000313" key="4">
    <source>
        <dbReference type="EMBL" id="KAH9303333.1"/>
    </source>
</evidence>
<reference evidence="4 5" key="1">
    <citation type="journal article" date="2021" name="Nat. Plants">
        <title>The Taxus genome provides insights into paclitaxel biosynthesis.</title>
        <authorList>
            <person name="Xiong X."/>
            <person name="Gou J."/>
            <person name="Liao Q."/>
            <person name="Li Y."/>
            <person name="Zhou Q."/>
            <person name="Bi G."/>
            <person name="Li C."/>
            <person name="Du R."/>
            <person name="Wang X."/>
            <person name="Sun T."/>
            <person name="Guo L."/>
            <person name="Liang H."/>
            <person name="Lu P."/>
            <person name="Wu Y."/>
            <person name="Zhang Z."/>
            <person name="Ro D.K."/>
            <person name="Shang Y."/>
            <person name="Huang S."/>
            <person name="Yan J."/>
        </authorList>
    </citation>
    <scope>NUCLEOTIDE SEQUENCE [LARGE SCALE GENOMIC DNA]</scope>
    <source>
        <strain evidence="4">Ta-2019</strain>
    </source>
</reference>
<name>A0AA38CV42_TAXCH</name>
<dbReference type="PANTHER" id="PTHR14738">
    <property type="entry name" value="ZINC FINGER CCCH DOMAIN-CONTAINING PROTEIN 14"/>
    <property type="match status" value="1"/>
</dbReference>
<dbReference type="Proteomes" id="UP000824469">
    <property type="component" value="Unassembled WGS sequence"/>
</dbReference>
<feature type="region of interest" description="Disordered" evidence="2">
    <location>
        <begin position="567"/>
        <end position="602"/>
    </location>
</feature>
<evidence type="ECO:0000256" key="1">
    <source>
        <dbReference type="PROSITE-ProRule" id="PRU00176"/>
    </source>
</evidence>
<dbReference type="InterPro" id="IPR012677">
    <property type="entry name" value="Nucleotide-bd_a/b_plait_sf"/>
</dbReference>
<feature type="compositionally biased region" description="Basic and acidic residues" evidence="2">
    <location>
        <begin position="434"/>
        <end position="467"/>
    </location>
</feature>
<dbReference type="GO" id="GO:0043488">
    <property type="term" value="P:regulation of mRNA stability"/>
    <property type="evidence" value="ECO:0007669"/>
    <property type="project" value="InterPro"/>
</dbReference>
<dbReference type="InterPro" id="IPR000504">
    <property type="entry name" value="RRM_dom"/>
</dbReference>
<dbReference type="Pfam" id="PF01480">
    <property type="entry name" value="PWI"/>
    <property type="match status" value="1"/>
</dbReference>
<feature type="compositionally biased region" description="Basic and acidic residues" evidence="2">
    <location>
        <begin position="217"/>
        <end position="233"/>
    </location>
</feature>
<dbReference type="PANTHER" id="PTHR14738:SF32">
    <property type="entry name" value="RNA BINDING (RRM_RBD_RNP MOTIFS) FAMILY PROTEIN"/>
    <property type="match status" value="1"/>
</dbReference>
<dbReference type="Pfam" id="PF00076">
    <property type="entry name" value="RRM_1"/>
    <property type="match status" value="1"/>
</dbReference>
<feature type="region of interest" description="Disordered" evidence="2">
    <location>
        <begin position="406"/>
        <end position="498"/>
    </location>
</feature>
<comment type="caution">
    <text evidence="4">The sequence shown here is derived from an EMBL/GenBank/DDBJ whole genome shotgun (WGS) entry which is preliminary data.</text>
</comment>
<dbReference type="PROSITE" id="PS50102">
    <property type="entry name" value="RRM"/>
    <property type="match status" value="1"/>
</dbReference>
<dbReference type="GO" id="GO:0005634">
    <property type="term" value="C:nucleus"/>
    <property type="evidence" value="ECO:0007669"/>
    <property type="project" value="TreeGrafter"/>
</dbReference>
<evidence type="ECO:0000259" key="3">
    <source>
        <dbReference type="PROSITE" id="PS50102"/>
    </source>
</evidence>
<proteinExistence type="predicted"/>
<dbReference type="GO" id="GO:0008143">
    <property type="term" value="F:poly(A) binding"/>
    <property type="evidence" value="ECO:0007669"/>
    <property type="project" value="InterPro"/>
</dbReference>
<feature type="region of interest" description="Disordered" evidence="2">
    <location>
        <begin position="124"/>
        <end position="247"/>
    </location>
</feature>
<feature type="compositionally biased region" description="Basic and acidic residues" evidence="2">
    <location>
        <begin position="126"/>
        <end position="155"/>
    </location>
</feature>
<evidence type="ECO:0000256" key="2">
    <source>
        <dbReference type="SAM" id="MobiDB-lite"/>
    </source>
</evidence>
<organism evidence="4 5">
    <name type="scientific">Taxus chinensis</name>
    <name type="common">Chinese yew</name>
    <name type="synonym">Taxus wallichiana var. chinensis</name>
    <dbReference type="NCBI Taxonomy" id="29808"/>
    <lineage>
        <taxon>Eukaryota</taxon>
        <taxon>Viridiplantae</taxon>
        <taxon>Streptophyta</taxon>
        <taxon>Embryophyta</taxon>
        <taxon>Tracheophyta</taxon>
        <taxon>Spermatophyta</taxon>
        <taxon>Pinopsida</taxon>
        <taxon>Pinidae</taxon>
        <taxon>Conifers II</taxon>
        <taxon>Cupressales</taxon>
        <taxon>Taxaceae</taxon>
        <taxon>Taxus</taxon>
    </lineage>
</organism>
<keyword evidence="1" id="KW-0694">RNA-binding</keyword>
<gene>
    <name evidence="4" type="ORF">KI387_014916</name>
</gene>
<feature type="compositionally biased region" description="Basic and acidic residues" evidence="2">
    <location>
        <begin position="165"/>
        <end position="197"/>
    </location>
</feature>
<keyword evidence="5" id="KW-1185">Reference proteome</keyword>
<evidence type="ECO:0000313" key="5">
    <source>
        <dbReference type="Proteomes" id="UP000824469"/>
    </source>
</evidence>
<feature type="compositionally biased region" description="Basic residues" evidence="2">
    <location>
        <begin position="205"/>
        <end position="216"/>
    </location>
</feature>
<dbReference type="OMA" id="NGRHKEE"/>
<dbReference type="Gene3D" id="1.20.1390.10">
    <property type="entry name" value="PWI domain"/>
    <property type="match status" value="1"/>
</dbReference>
<dbReference type="EMBL" id="JAHRHJ020000009">
    <property type="protein sequence ID" value="KAH9303333.1"/>
    <property type="molecule type" value="Genomic_DNA"/>
</dbReference>
<accession>A0AA38CV42</accession>
<feature type="compositionally biased region" description="Low complexity" evidence="2">
    <location>
        <begin position="586"/>
        <end position="596"/>
    </location>
</feature>
<feature type="compositionally biased region" description="Basic and acidic residues" evidence="2">
    <location>
        <begin position="478"/>
        <end position="488"/>
    </location>
</feature>
<feature type="non-terminal residue" evidence="4">
    <location>
        <position position="676"/>
    </location>
</feature>
<dbReference type="InterPro" id="IPR040366">
    <property type="entry name" value="Nab2/ZC3H14"/>
</dbReference>
<dbReference type="GO" id="GO:0005737">
    <property type="term" value="C:cytoplasm"/>
    <property type="evidence" value="ECO:0007669"/>
    <property type="project" value="TreeGrafter"/>
</dbReference>
<feature type="compositionally biased region" description="Polar residues" evidence="2">
    <location>
        <begin position="489"/>
        <end position="498"/>
    </location>
</feature>